<dbReference type="InterPro" id="IPR010982">
    <property type="entry name" value="Lambda_DNA-bd_dom_sf"/>
</dbReference>
<evidence type="ECO:0000313" key="6">
    <source>
        <dbReference type="EMBL" id="EQB17390.1"/>
    </source>
</evidence>
<dbReference type="Pfam" id="PF00356">
    <property type="entry name" value="LacI"/>
    <property type="match status" value="1"/>
</dbReference>
<dbReference type="GO" id="GO:0000976">
    <property type="term" value="F:transcription cis-regulatory region binding"/>
    <property type="evidence" value="ECO:0007669"/>
    <property type="project" value="TreeGrafter"/>
</dbReference>
<dbReference type="SMART" id="SM00354">
    <property type="entry name" value="HTH_LACI"/>
    <property type="match status" value="1"/>
</dbReference>
<evidence type="ECO:0000256" key="3">
    <source>
        <dbReference type="ARBA" id="ARBA00023163"/>
    </source>
</evidence>
<comment type="caution">
    <text evidence="6">The sequence shown here is derived from an EMBL/GenBank/DDBJ whole genome shotgun (WGS) entry which is preliminary data.</text>
</comment>
<evidence type="ECO:0000313" key="7">
    <source>
        <dbReference type="Proteomes" id="UP000015527"/>
    </source>
</evidence>
<keyword evidence="1" id="KW-0805">Transcription regulation</keyword>
<keyword evidence="3" id="KW-0804">Transcription</keyword>
<name>T0IZT7_9SPHN</name>
<evidence type="ECO:0000256" key="2">
    <source>
        <dbReference type="ARBA" id="ARBA00023125"/>
    </source>
</evidence>
<keyword evidence="7" id="KW-1185">Reference proteome</keyword>
<dbReference type="AlphaFoldDB" id="T0IZT7"/>
<dbReference type="SUPFAM" id="SSF47413">
    <property type="entry name" value="lambda repressor-like DNA-binding domains"/>
    <property type="match status" value="1"/>
</dbReference>
<dbReference type="Gene3D" id="1.10.260.40">
    <property type="entry name" value="lambda repressor-like DNA-binding domains"/>
    <property type="match status" value="1"/>
</dbReference>
<dbReference type="SUPFAM" id="SSF53822">
    <property type="entry name" value="Periplasmic binding protein-like I"/>
    <property type="match status" value="1"/>
</dbReference>
<evidence type="ECO:0000256" key="4">
    <source>
        <dbReference type="SAM" id="MobiDB-lite"/>
    </source>
</evidence>
<reference evidence="6 7" key="1">
    <citation type="journal article" date="2013" name="Genome Announc.">
        <title>Genome Sequence of Novosphingobium lindaniclasticum LE124T, Isolated from a Hexachlorocyclohexane Dumpsite.</title>
        <authorList>
            <person name="Saxena A."/>
            <person name="Nayyar N."/>
            <person name="Sangwan N."/>
            <person name="Kumari R."/>
            <person name="Khurana J.P."/>
            <person name="Lal R."/>
        </authorList>
    </citation>
    <scope>NUCLEOTIDE SEQUENCE [LARGE SCALE GENOMIC DNA]</scope>
    <source>
        <strain evidence="6 7">LE124</strain>
    </source>
</reference>
<dbReference type="PATRIC" id="fig|1096930.3.peg.1647"/>
<dbReference type="EMBL" id="ATHL01000056">
    <property type="protein sequence ID" value="EQB17390.1"/>
    <property type="molecule type" value="Genomic_DNA"/>
</dbReference>
<dbReference type="OrthoDB" id="8433438at2"/>
<evidence type="ECO:0000256" key="1">
    <source>
        <dbReference type="ARBA" id="ARBA00023015"/>
    </source>
</evidence>
<protein>
    <recommendedName>
        <fullName evidence="5">HTH lacI-type domain-containing protein</fullName>
    </recommendedName>
</protein>
<dbReference type="InterPro" id="IPR046335">
    <property type="entry name" value="LacI/GalR-like_sensor"/>
</dbReference>
<dbReference type="GO" id="GO:0003700">
    <property type="term" value="F:DNA-binding transcription factor activity"/>
    <property type="evidence" value="ECO:0007669"/>
    <property type="project" value="TreeGrafter"/>
</dbReference>
<accession>T0IZT7</accession>
<gene>
    <name evidence="6" type="ORF">L284_08335</name>
</gene>
<dbReference type="InterPro" id="IPR000843">
    <property type="entry name" value="HTH_LacI"/>
</dbReference>
<dbReference type="CDD" id="cd01392">
    <property type="entry name" value="HTH_LacI"/>
    <property type="match status" value="1"/>
</dbReference>
<feature type="domain" description="HTH lacI-type" evidence="5">
    <location>
        <begin position="27"/>
        <end position="81"/>
    </location>
</feature>
<proteinExistence type="predicted"/>
<sequence>MADIDDRTLDPTRKGEPRGPDARRHVRTLADLARLAGVSAGTVSRALAGKTLVNVETRDRIQALARHHGFKPNQMASKLRTGRTGVIGVVIPLGQDRRGQISDPLFLRLLGHLADELAECGYDIMLSRAAPDGTADWLERISGSGMVDGIIVIGQSDQADVIEQVAHAYRPLVVWGQGRSGQTQCTVGTDNELGGRIAVEHLLASGARHLAFLGQTGAIEAAARYRGAAAAAQSAGAPFVHLPVDPAGEAMGPQIDRALAAADLPIEGIVAASDLVAMAALRILHERGRAVPGDVRIVGFDDLPFAAQTTPPLTTIRQEIAQGARALVERLKARIEGQPTRSLAMPPRIVVRQSTRS</sequence>
<dbReference type="RefSeq" id="WP_021233570.1">
    <property type="nucleotide sequence ID" value="NZ_ATHL01000056.1"/>
</dbReference>
<dbReference type="Gene3D" id="3.40.50.2300">
    <property type="match status" value="2"/>
</dbReference>
<dbReference type="Proteomes" id="UP000015527">
    <property type="component" value="Unassembled WGS sequence"/>
</dbReference>
<dbReference type="PANTHER" id="PTHR30146:SF120">
    <property type="entry name" value="ALANINE RACEMASE"/>
    <property type="match status" value="1"/>
</dbReference>
<dbReference type="Pfam" id="PF13377">
    <property type="entry name" value="Peripla_BP_3"/>
    <property type="match status" value="1"/>
</dbReference>
<dbReference type="eggNOG" id="COG1609">
    <property type="taxonomic scope" value="Bacteria"/>
</dbReference>
<dbReference type="PROSITE" id="PS00356">
    <property type="entry name" value="HTH_LACI_1"/>
    <property type="match status" value="1"/>
</dbReference>
<keyword evidence="2" id="KW-0238">DNA-binding</keyword>
<organism evidence="6 7">
    <name type="scientific">Novosphingobium lindaniclasticum LE124</name>
    <dbReference type="NCBI Taxonomy" id="1096930"/>
    <lineage>
        <taxon>Bacteria</taxon>
        <taxon>Pseudomonadati</taxon>
        <taxon>Pseudomonadota</taxon>
        <taxon>Alphaproteobacteria</taxon>
        <taxon>Sphingomonadales</taxon>
        <taxon>Sphingomonadaceae</taxon>
        <taxon>Novosphingobium</taxon>
    </lineage>
</organism>
<feature type="region of interest" description="Disordered" evidence="4">
    <location>
        <begin position="1"/>
        <end position="22"/>
    </location>
</feature>
<evidence type="ECO:0000259" key="5">
    <source>
        <dbReference type="PROSITE" id="PS50932"/>
    </source>
</evidence>
<dbReference type="InterPro" id="IPR028082">
    <property type="entry name" value="Peripla_BP_I"/>
</dbReference>
<dbReference type="PROSITE" id="PS50932">
    <property type="entry name" value="HTH_LACI_2"/>
    <property type="match status" value="1"/>
</dbReference>
<dbReference type="PANTHER" id="PTHR30146">
    <property type="entry name" value="LACI-RELATED TRANSCRIPTIONAL REPRESSOR"/>
    <property type="match status" value="1"/>
</dbReference>